<dbReference type="InterPro" id="IPR022492">
    <property type="entry name" value="Phosphomutase_MSMEG4193_put"/>
</dbReference>
<reference evidence="3 4" key="1">
    <citation type="submission" date="2017-11" db="EMBL/GenBank/DDBJ databases">
        <title>Evolution of Phototrophy in the Chloroflexi Phylum Driven by Horizontal Gene Transfer.</title>
        <authorList>
            <person name="Ward L.M."/>
            <person name="Hemp J."/>
            <person name="Shih P.M."/>
            <person name="Mcglynn S.E."/>
            <person name="Fischer W."/>
        </authorList>
    </citation>
    <scope>NUCLEOTIDE SEQUENCE [LARGE SCALE GENOMIC DNA]</scope>
    <source>
        <strain evidence="3">JP3_13</strain>
    </source>
</reference>
<dbReference type="InterPro" id="IPR050275">
    <property type="entry name" value="PGM_Phosphatase"/>
</dbReference>
<dbReference type="SUPFAM" id="SSF53254">
    <property type="entry name" value="Phosphoglycerate mutase-like"/>
    <property type="match status" value="1"/>
</dbReference>
<feature type="binding site" evidence="2">
    <location>
        <position position="97"/>
    </location>
    <ligand>
        <name>substrate</name>
    </ligand>
</feature>
<gene>
    <name evidence="3" type="ORF">CUN49_16070</name>
</gene>
<evidence type="ECO:0000313" key="4">
    <source>
        <dbReference type="Proteomes" id="UP000229681"/>
    </source>
</evidence>
<accession>A0A2M8P9Y1</accession>
<dbReference type="InterPro" id="IPR013078">
    <property type="entry name" value="His_Pase_superF_clade-1"/>
</dbReference>
<dbReference type="Gene3D" id="3.40.50.1240">
    <property type="entry name" value="Phosphoglycerate mutase-like"/>
    <property type="match status" value="1"/>
</dbReference>
<feature type="binding site" evidence="2">
    <location>
        <begin position="84"/>
        <end position="87"/>
    </location>
    <ligand>
        <name>substrate</name>
    </ligand>
</feature>
<dbReference type="PANTHER" id="PTHR48100:SF59">
    <property type="entry name" value="ADENOSYLCOBALAMIN_ALPHA-RIBAZOLE PHOSPHATASE"/>
    <property type="match status" value="1"/>
</dbReference>
<sequence>MTDFLLIRHATNDFVKTGRLAGWTPEVHLNAEGRAQAAALGEHLAQMRLDAAYSSPLERCVETAQAVLVHHPHLRLEIAEAFGEIRYGAWQGAELSKLSTHKLWRTVQITPSRARFPEGETLRAAQMRAVDAIEALAERHPRQRVAIFSHSDLIKMILAHYLGMHLDLYQRIEIAPASLSIIRLSFEHPSVLQINETSYLQKMSA</sequence>
<proteinExistence type="predicted"/>
<comment type="caution">
    <text evidence="3">The sequence shown here is derived from an EMBL/GenBank/DDBJ whole genome shotgun (WGS) entry which is preliminary data.</text>
</comment>
<organism evidence="3 4">
    <name type="scientific">Candidatus Thermofonsia Clade 1 bacterium</name>
    <dbReference type="NCBI Taxonomy" id="2364210"/>
    <lineage>
        <taxon>Bacteria</taxon>
        <taxon>Bacillati</taxon>
        <taxon>Chloroflexota</taxon>
        <taxon>Candidatus Thermofontia</taxon>
        <taxon>Candidatus Thermofonsia Clade 1</taxon>
    </lineage>
</organism>
<dbReference type="GO" id="GO:0005737">
    <property type="term" value="C:cytoplasm"/>
    <property type="evidence" value="ECO:0007669"/>
    <property type="project" value="TreeGrafter"/>
</dbReference>
<dbReference type="EMBL" id="PGTM01000443">
    <property type="protein sequence ID" value="PJF34358.1"/>
    <property type="molecule type" value="Genomic_DNA"/>
</dbReference>
<dbReference type="NCBIfam" id="TIGR03848">
    <property type="entry name" value="MSMEG_4193"/>
    <property type="match status" value="1"/>
</dbReference>
<dbReference type="GO" id="GO:0016791">
    <property type="term" value="F:phosphatase activity"/>
    <property type="evidence" value="ECO:0007669"/>
    <property type="project" value="TreeGrafter"/>
</dbReference>
<dbReference type="AlphaFoldDB" id="A0A2M8P9Y1"/>
<dbReference type="InterPro" id="IPR029033">
    <property type="entry name" value="His_PPase_superfam"/>
</dbReference>
<name>A0A2M8P9Y1_9CHLR</name>
<dbReference type="Pfam" id="PF00300">
    <property type="entry name" value="His_Phos_1"/>
    <property type="match status" value="1"/>
</dbReference>
<protein>
    <submittedName>
        <fullName evidence="3">Phosphoglycerate mutase</fullName>
    </submittedName>
</protein>
<dbReference type="SMART" id="SM00855">
    <property type="entry name" value="PGAM"/>
    <property type="match status" value="1"/>
</dbReference>
<feature type="active site" description="Tele-phosphohistidine intermediate" evidence="1">
    <location>
        <position position="9"/>
    </location>
</feature>
<dbReference type="PANTHER" id="PTHR48100">
    <property type="entry name" value="BROAD-SPECIFICITY PHOSPHATASE YOR283W-RELATED"/>
    <property type="match status" value="1"/>
</dbReference>
<dbReference type="Proteomes" id="UP000229681">
    <property type="component" value="Unassembled WGS sequence"/>
</dbReference>
<feature type="binding site" evidence="2">
    <location>
        <position position="59"/>
    </location>
    <ligand>
        <name>substrate</name>
    </ligand>
</feature>
<feature type="non-terminal residue" evidence="3">
    <location>
        <position position="205"/>
    </location>
</feature>
<dbReference type="CDD" id="cd07067">
    <property type="entry name" value="HP_PGM_like"/>
    <property type="match status" value="1"/>
</dbReference>
<evidence type="ECO:0000256" key="2">
    <source>
        <dbReference type="PIRSR" id="PIRSR613078-2"/>
    </source>
</evidence>
<feature type="active site" description="Proton donor/acceptor" evidence="1">
    <location>
        <position position="84"/>
    </location>
</feature>
<evidence type="ECO:0000256" key="1">
    <source>
        <dbReference type="PIRSR" id="PIRSR613078-1"/>
    </source>
</evidence>
<evidence type="ECO:0000313" key="3">
    <source>
        <dbReference type="EMBL" id="PJF34358.1"/>
    </source>
</evidence>